<reference evidence="1" key="1">
    <citation type="submission" date="2025-08" db="UniProtKB">
        <authorList>
            <consortium name="Ensembl"/>
        </authorList>
    </citation>
    <scope>IDENTIFICATION</scope>
</reference>
<evidence type="ECO:0000313" key="1">
    <source>
        <dbReference type="Ensembl" id="ENSPCEP00000025942.1"/>
    </source>
</evidence>
<dbReference type="AlphaFoldDB" id="A0A8C8SRJ1"/>
<organism evidence="1 2">
    <name type="scientific">Pelusios castaneus</name>
    <name type="common">West African mud turtle</name>
    <dbReference type="NCBI Taxonomy" id="367368"/>
    <lineage>
        <taxon>Eukaryota</taxon>
        <taxon>Metazoa</taxon>
        <taxon>Chordata</taxon>
        <taxon>Craniata</taxon>
        <taxon>Vertebrata</taxon>
        <taxon>Euteleostomi</taxon>
        <taxon>Archelosauria</taxon>
        <taxon>Testudinata</taxon>
        <taxon>Testudines</taxon>
        <taxon>Pleurodira</taxon>
        <taxon>Pelomedusidae</taxon>
        <taxon>Pelusios</taxon>
    </lineage>
</organism>
<accession>A0A8C8SRJ1</accession>
<dbReference type="Ensembl" id="ENSPCET00000026806.1">
    <property type="protein sequence ID" value="ENSPCEP00000025942.1"/>
    <property type="gene ID" value="ENSPCEG00000019499.1"/>
</dbReference>
<proteinExistence type="predicted"/>
<keyword evidence="2" id="KW-1185">Reference proteome</keyword>
<name>A0A8C8SRJ1_9SAUR</name>
<sequence>MPFSSIKTDSSELTYFPLQKKESERIRYHWTLNTRNWKTNFDDWRNIRGSCLWEDSKSFQQNYIITRTEHIQV</sequence>
<evidence type="ECO:0000313" key="2">
    <source>
        <dbReference type="Proteomes" id="UP000694393"/>
    </source>
</evidence>
<reference evidence="1" key="2">
    <citation type="submission" date="2025-09" db="UniProtKB">
        <authorList>
            <consortium name="Ensembl"/>
        </authorList>
    </citation>
    <scope>IDENTIFICATION</scope>
</reference>
<protein>
    <submittedName>
        <fullName evidence="1">Uncharacterized protein</fullName>
    </submittedName>
</protein>
<dbReference type="Proteomes" id="UP000694393">
    <property type="component" value="Unplaced"/>
</dbReference>